<dbReference type="Proteomes" id="UP000054007">
    <property type="component" value="Unassembled WGS sequence"/>
</dbReference>
<dbReference type="AlphaFoldDB" id="A0A0D7B5B9"/>
<dbReference type="EMBL" id="KN880578">
    <property type="protein sequence ID" value="KIY65748.1"/>
    <property type="molecule type" value="Genomic_DNA"/>
</dbReference>
<reference evidence="1 2" key="1">
    <citation type="journal article" date="2015" name="Fungal Genet. Biol.">
        <title>Evolution of novel wood decay mechanisms in Agaricales revealed by the genome sequences of Fistulina hepatica and Cylindrobasidium torrendii.</title>
        <authorList>
            <person name="Floudas D."/>
            <person name="Held B.W."/>
            <person name="Riley R."/>
            <person name="Nagy L.G."/>
            <person name="Koehler G."/>
            <person name="Ransdell A.S."/>
            <person name="Younus H."/>
            <person name="Chow J."/>
            <person name="Chiniquy J."/>
            <person name="Lipzen A."/>
            <person name="Tritt A."/>
            <person name="Sun H."/>
            <person name="Haridas S."/>
            <person name="LaButti K."/>
            <person name="Ohm R.A."/>
            <person name="Kues U."/>
            <person name="Blanchette R.A."/>
            <person name="Grigoriev I.V."/>
            <person name="Minto R.E."/>
            <person name="Hibbett D.S."/>
        </authorList>
    </citation>
    <scope>NUCLEOTIDE SEQUENCE [LARGE SCALE GENOMIC DNA]</scope>
    <source>
        <strain evidence="1 2">FP15055 ss-10</strain>
    </source>
</reference>
<gene>
    <name evidence="1" type="ORF">CYLTODRAFT_456010</name>
</gene>
<accession>A0A0D7B5B9</accession>
<protein>
    <recommendedName>
        <fullName evidence="3">Arrestin-like N-terminal domain-containing protein</fullName>
    </recommendedName>
</protein>
<evidence type="ECO:0000313" key="2">
    <source>
        <dbReference type="Proteomes" id="UP000054007"/>
    </source>
</evidence>
<organism evidence="1 2">
    <name type="scientific">Cylindrobasidium torrendii FP15055 ss-10</name>
    <dbReference type="NCBI Taxonomy" id="1314674"/>
    <lineage>
        <taxon>Eukaryota</taxon>
        <taxon>Fungi</taxon>
        <taxon>Dikarya</taxon>
        <taxon>Basidiomycota</taxon>
        <taxon>Agaricomycotina</taxon>
        <taxon>Agaricomycetes</taxon>
        <taxon>Agaricomycetidae</taxon>
        <taxon>Agaricales</taxon>
        <taxon>Marasmiineae</taxon>
        <taxon>Physalacriaceae</taxon>
        <taxon>Cylindrobasidium</taxon>
    </lineage>
</organism>
<proteinExistence type="predicted"/>
<dbReference type="STRING" id="1314674.A0A0D7B5B9"/>
<dbReference type="OrthoDB" id="3252135at2759"/>
<evidence type="ECO:0008006" key="3">
    <source>
        <dbReference type="Google" id="ProtNLM"/>
    </source>
</evidence>
<sequence length="383" mass="42286">MFDMDQCVLGSTASTGYLPTYTSLISPPPGYSPYPAFGEGRLEHSPRRDGEYGTFILKRGSITIVLDGQLAGATQPEYGRQGKVTGAIFIDSHDSVVSVSTKLLGRLDYVTANGGPSIKTVALENTLWSGDSDRQCPSAIPLSFEFPETYRHCREEHPLPPSFEYGIPTYLTIQSVYSLVVSVSYIRRCLRFVPKRKTVTIPLRYLPRARARHPLTTVPPSHGIKSSPDEWKQIVRGLVVKPHCSVMPSATMIVLIPSAHIFSQCESIPIHVQISGIRLHLHFVSAPKVSLIRQITVEIRGERTSRMLPIGDGRILSIPSASDDVLDWEGKLCVNSNMIRAGAFVASGVSVRDFIQVTLYPPIDSSFQMTQMHIPVRLATHCD</sequence>
<name>A0A0D7B5B9_9AGAR</name>
<keyword evidence="2" id="KW-1185">Reference proteome</keyword>
<evidence type="ECO:0000313" key="1">
    <source>
        <dbReference type="EMBL" id="KIY65748.1"/>
    </source>
</evidence>